<dbReference type="AlphaFoldDB" id="A0A6A6YIB9"/>
<evidence type="ECO:0000313" key="2">
    <source>
        <dbReference type="EMBL" id="KAF2808592.1"/>
    </source>
</evidence>
<name>A0A6A6YIB9_9PEZI</name>
<feature type="compositionally biased region" description="Low complexity" evidence="1">
    <location>
        <begin position="36"/>
        <end position="46"/>
    </location>
</feature>
<feature type="region of interest" description="Disordered" evidence="1">
    <location>
        <begin position="218"/>
        <end position="246"/>
    </location>
</feature>
<sequence>MKARFWDGSEDPCPHDERGRPPYVTLRAPDRSATSPSPKVPAKVPPGSATWYLSHSTHERWRGKRNVRLRWVKAEEGDEQGSMELEWSWQEMDRDEVQRVRVAAAASEHRYVVLGTGKEGTLEGWMIETEYGIEDSSGEVRGDWRSSWLVLFAPATGLESAGVDVLTTRLRIEKETRRMYVAKASTVEQIKDAFLGMDTDIPKDLLSDLFEVKVDDERDQDELPKLSPKEQGIWSPGDDIDETKINEPKSDCWKCVVQ</sequence>
<organism evidence="2">
    <name type="scientific">Mytilinidion resinicola</name>
    <dbReference type="NCBI Taxonomy" id="574789"/>
    <lineage>
        <taxon>Eukaryota</taxon>
        <taxon>Fungi</taxon>
        <taxon>Dikarya</taxon>
        <taxon>Ascomycota</taxon>
        <taxon>Pezizomycotina</taxon>
        <taxon>Dothideomycetes</taxon>
        <taxon>Pleosporomycetidae</taxon>
        <taxon>Mytilinidiales</taxon>
        <taxon>Mytilinidiaceae</taxon>
        <taxon>Mytilinidion</taxon>
    </lineage>
</organism>
<dbReference type="OrthoDB" id="3920742at2759"/>
<keyword evidence="3" id="KW-1185">Reference proteome</keyword>
<accession>A0A6A6YIB9</accession>
<evidence type="ECO:0000256" key="1">
    <source>
        <dbReference type="SAM" id="MobiDB-lite"/>
    </source>
</evidence>
<gene>
    <name evidence="2 4" type="ORF">BDZ99DRAFT_464449</name>
</gene>
<reference evidence="4" key="3">
    <citation type="submission" date="2025-04" db="UniProtKB">
        <authorList>
            <consortium name="RefSeq"/>
        </authorList>
    </citation>
    <scope>IDENTIFICATION</scope>
    <source>
        <strain evidence="4">CBS 304.34</strain>
    </source>
</reference>
<feature type="compositionally biased region" description="Basic and acidic residues" evidence="1">
    <location>
        <begin position="218"/>
        <end position="228"/>
    </location>
</feature>
<evidence type="ECO:0000313" key="4">
    <source>
        <dbReference type="RefSeq" id="XP_033575556.1"/>
    </source>
</evidence>
<feature type="compositionally biased region" description="Basic and acidic residues" evidence="1">
    <location>
        <begin position="1"/>
        <end position="20"/>
    </location>
</feature>
<reference evidence="2 4" key="1">
    <citation type="journal article" date="2020" name="Stud. Mycol.">
        <title>101 Dothideomycetes genomes: a test case for predicting lifestyles and emergence of pathogens.</title>
        <authorList>
            <person name="Haridas S."/>
            <person name="Albert R."/>
            <person name="Binder M."/>
            <person name="Bloem J."/>
            <person name="Labutti K."/>
            <person name="Salamov A."/>
            <person name="Andreopoulos B."/>
            <person name="Baker S."/>
            <person name="Barry K."/>
            <person name="Bills G."/>
            <person name="Bluhm B."/>
            <person name="Cannon C."/>
            <person name="Castanera R."/>
            <person name="Culley D."/>
            <person name="Daum C."/>
            <person name="Ezra D."/>
            <person name="Gonzalez J."/>
            <person name="Henrissat B."/>
            <person name="Kuo A."/>
            <person name="Liang C."/>
            <person name="Lipzen A."/>
            <person name="Lutzoni F."/>
            <person name="Magnuson J."/>
            <person name="Mondo S."/>
            <person name="Nolan M."/>
            <person name="Ohm R."/>
            <person name="Pangilinan J."/>
            <person name="Park H.-J."/>
            <person name="Ramirez L."/>
            <person name="Alfaro M."/>
            <person name="Sun H."/>
            <person name="Tritt A."/>
            <person name="Yoshinaga Y."/>
            <person name="Zwiers L.-H."/>
            <person name="Turgeon B."/>
            <person name="Goodwin S."/>
            <person name="Spatafora J."/>
            <person name="Crous P."/>
            <person name="Grigoriev I."/>
        </authorList>
    </citation>
    <scope>NUCLEOTIDE SEQUENCE</scope>
    <source>
        <strain evidence="2 4">CBS 304.34</strain>
    </source>
</reference>
<dbReference type="RefSeq" id="XP_033575556.1">
    <property type="nucleotide sequence ID" value="XM_033720315.1"/>
</dbReference>
<proteinExistence type="predicted"/>
<dbReference type="GeneID" id="54461208"/>
<dbReference type="Proteomes" id="UP000504636">
    <property type="component" value="Unplaced"/>
</dbReference>
<dbReference type="EMBL" id="MU003703">
    <property type="protein sequence ID" value="KAF2808592.1"/>
    <property type="molecule type" value="Genomic_DNA"/>
</dbReference>
<feature type="region of interest" description="Disordered" evidence="1">
    <location>
        <begin position="1"/>
        <end position="46"/>
    </location>
</feature>
<protein>
    <submittedName>
        <fullName evidence="2 4">Uncharacterized protein</fullName>
    </submittedName>
</protein>
<evidence type="ECO:0000313" key="3">
    <source>
        <dbReference type="Proteomes" id="UP000504636"/>
    </source>
</evidence>
<reference evidence="4" key="2">
    <citation type="submission" date="2020-04" db="EMBL/GenBank/DDBJ databases">
        <authorList>
            <consortium name="NCBI Genome Project"/>
        </authorList>
    </citation>
    <scope>NUCLEOTIDE SEQUENCE</scope>
    <source>
        <strain evidence="4">CBS 304.34</strain>
    </source>
</reference>